<keyword evidence="3" id="KW-1185">Reference proteome</keyword>
<feature type="region of interest" description="Disordered" evidence="1">
    <location>
        <begin position="1"/>
        <end position="105"/>
    </location>
</feature>
<organism evidence="2 3">
    <name type="scientific">Coniophora puteana (strain RWD-64-598)</name>
    <name type="common">Brown rot fungus</name>
    <dbReference type="NCBI Taxonomy" id="741705"/>
    <lineage>
        <taxon>Eukaryota</taxon>
        <taxon>Fungi</taxon>
        <taxon>Dikarya</taxon>
        <taxon>Basidiomycota</taxon>
        <taxon>Agaricomycotina</taxon>
        <taxon>Agaricomycetes</taxon>
        <taxon>Agaricomycetidae</taxon>
        <taxon>Boletales</taxon>
        <taxon>Coniophorineae</taxon>
        <taxon>Coniophoraceae</taxon>
        <taxon>Coniophora</taxon>
    </lineage>
</organism>
<proteinExistence type="predicted"/>
<dbReference type="PANTHER" id="PTHR40460">
    <property type="entry name" value="CHROMOSOME 1, WHOLE GENOME SHOTGUN SEQUENCE"/>
    <property type="match status" value="1"/>
</dbReference>
<dbReference type="EMBL" id="JH711575">
    <property type="protein sequence ID" value="EIW83787.1"/>
    <property type="molecule type" value="Genomic_DNA"/>
</dbReference>
<dbReference type="RefSeq" id="XP_007765683.1">
    <property type="nucleotide sequence ID" value="XM_007767493.1"/>
</dbReference>
<protein>
    <submittedName>
        <fullName evidence="2">Mismatched base pair and cruciform DNA recognition protein</fullName>
    </submittedName>
</protein>
<comment type="caution">
    <text evidence="2">The sequence shown here is derived from an EMBL/GenBank/DDBJ whole genome shotgun (WGS) entry which is preliminary data.</text>
</comment>
<name>A0A5M3MXQ0_CONPW</name>
<dbReference type="AlphaFoldDB" id="A0A5M3MXQ0"/>
<gene>
    <name evidence="2" type="ORF">CONPUDRAFT_88231</name>
</gene>
<evidence type="ECO:0000256" key="1">
    <source>
        <dbReference type="SAM" id="MobiDB-lite"/>
    </source>
</evidence>
<dbReference type="PANTHER" id="PTHR40460:SF1">
    <property type="entry name" value="CSBD-LIKE DOMAIN-CONTAINING PROTEIN"/>
    <property type="match status" value="1"/>
</dbReference>
<evidence type="ECO:0000313" key="2">
    <source>
        <dbReference type="EMBL" id="EIW83787.1"/>
    </source>
</evidence>
<dbReference type="OMA" id="TSWQESG"/>
<dbReference type="OrthoDB" id="9999611at2759"/>
<accession>A0A5M3MXQ0</accession>
<feature type="compositionally biased region" description="Polar residues" evidence="1">
    <location>
        <begin position="1"/>
        <end position="16"/>
    </location>
</feature>
<feature type="compositionally biased region" description="Polar residues" evidence="1">
    <location>
        <begin position="82"/>
        <end position="105"/>
    </location>
</feature>
<dbReference type="Proteomes" id="UP000053558">
    <property type="component" value="Unassembled WGS sequence"/>
</dbReference>
<feature type="compositionally biased region" description="Basic and acidic residues" evidence="1">
    <location>
        <begin position="39"/>
        <end position="51"/>
    </location>
</feature>
<dbReference type="KEGG" id="cput:CONPUDRAFT_88231"/>
<sequence length="105" mass="10933">MSSNNYTEPSKTSGQLHSLKGNAVETIGDATGAQSWRRSGKEEHAKGEAEYKAAQAQGYAEGTKDRVGGYKDSVVGAVTGDKGQQASGNARNGKGQAQQEVNKSS</sequence>
<dbReference type="GeneID" id="19211235"/>
<evidence type="ECO:0000313" key="3">
    <source>
        <dbReference type="Proteomes" id="UP000053558"/>
    </source>
</evidence>
<reference evidence="3" key="1">
    <citation type="journal article" date="2012" name="Science">
        <title>The Paleozoic origin of enzymatic lignin decomposition reconstructed from 31 fungal genomes.</title>
        <authorList>
            <person name="Floudas D."/>
            <person name="Binder M."/>
            <person name="Riley R."/>
            <person name="Barry K."/>
            <person name="Blanchette R.A."/>
            <person name="Henrissat B."/>
            <person name="Martinez A.T."/>
            <person name="Otillar R."/>
            <person name="Spatafora J.W."/>
            <person name="Yadav J.S."/>
            <person name="Aerts A."/>
            <person name="Benoit I."/>
            <person name="Boyd A."/>
            <person name="Carlson A."/>
            <person name="Copeland A."/>
            <person name="Coutinho P.M."/>
            <person name="de Vries R.P."/>
            <person name="Ferreira P."/>
            <person name="Findley K."/>
            <person name="Foster B."/>
            <person name="Gaskell J."/>
            <person name="Glotzer D."/>
            <person name="Gorecki P."/>
            <person name="Heitman J."/>
            <person name="Hesse C."/>
            <person name="Hori C."/>
            <person name="Igarashi K."/>
            <person name="Jurgens J.A."/>
            <person name="Kallen N."/>
            <person name="Kersten P."/>
            <person name="Kohler A."/>
            <person name="Kuees U."/>
            <person name="Kumar T.K.A."/>
            <person name="Kuo A."/>
            <person name="LaButti K."/>
            <person name="Larrondo L.F."/>
            <person name="Lindquist E."/>
            <person name="Ling A."/>
            <person name="Lombard V."/>
            <person name="Lucas S."/>
            <person name="Lundell T."/>
            <person name="Martin R."/>
            <person name="McLaughlin D.J."/>
            <person name="Morgenstern I."/>
            <person name="Morin E."/>
            <person name="Murat C."/>
            <person name="Nagy L.G."/>
            <person name="Nolan M."/>
            <person name="Ohm R.A."/>
            <person name="Patyshakuliyeva A."/>
            <person name="Rokas A."/>
            <person name="Ruiz-Duenas F.J."/>
            <person name="Sabat G."/>
            <person name="Salamov A."/>
            <person name="Samejima M."/>
            <person name="Schmutz J."/>
            <person name="Slot J.C."/>
            <person name="St John F."/>
            <person name="Stenlid J."/>
            <person name="Sun H."/>
            <person name="Sun S."/>
            <person name="Syed K."/>
            <person name="Tsang A."/>
            <person name="Wiebenga A."/>
            <person name="Young D."/>
            <person name="Pisabarro A."/>
            <person name="Eastwood D.C."/>
            <person name="Martin F."/>
            <person name="Cullen D."/>
            <person name="Grigoriev I.V."/>
            <person name="Hibbett D.S."/>
        </authorList>
    </citation>
    <scope>NUCLEOTIDE SEQUENCE [LARGE SCALE GENOMIC DNA]</scope>
    <source>
        <strain evidence="3">RWD-64-598 SS2</strain>
    </source>
</reference>